<dbReference type="Proteomes" id="UP000182124">
    <property type="component" value="Unassembled WGS sequence"/>
</dbReference>
<reference evidence="3 4" key="1">
    <citation type="submission" date="2016-10" db="EMBL/GenBank/DDBJ databases">
        <authorList>
            <person name="de Groot N.N."/>
        </authorList>
    </citation>
    <scope>NUCLEOTIDE SEQUENCE [LARGE SCALE GENOMIC DNA]</scope>
    <source>
        <strain evidence="3 4">CGMCC 1.3801</strain>
    </source>
</reference>
<evidence type="ECO:0000256" key="1">
    <source>
        <dbReference type="ARBA" id="ARBA00006817"/>
    </source>
</evidence>
<proteinExistence type="inferred from homology"/>
<evidence type="ECO:0000313" key="4">
    <source>
        <dbReference type="Proteomes" id="UP000182124"/>
    </source>
</evidence>
<sequence>MSQHNIFREQELIITRTFKAPKNLVFKAWSEAERLEQWWGPKGFSLLVEHLEFHPEDVFHYCIQSPDDLKMWGKFVYKTIEPNTKIVFLNSFTDENANTIRAPFSETWPLEMYNKLTFEETNGNTTIQLHISPYNASEAEVNTFGENHENMEIGFTGTFDRLEDYLLKN</sequence>
<comment type="similarity">
    <text evidence="1">Belongs to the AHA1 family.</text>
</comment>
<evidence type="ECO:0000313" key="3">
    <source>
        <dbReference type="EMBL" id="SCX10486.1"/>
    </source>
</evidence>
<dbReference type="CDD" id="cd07814">
    <property type="entry name" value="SRPBCC_CalC_Aha1-like"/>
    <property type="match status" value="1"/>
</dbReference>
<evidence type="ECO:0000259" key="2">
    <source>
        <dbReference type="Pfam" id="PF08327"/>
    </source>
</evidence>
<dbReference type="Gene3D" id="3.30.530.20">
    <property type="match status" value="1"/>
</dbReference>
<dbReference type="Pfam" id="PF08327">
    <property type="entry name" value="AHSA1"/>
    <property type="match status" value="1"/>
</dbReference>
<protein>
    <submittedName>
        <fullName evidence="3">Uncharacterized conserved protein YndB, AHSA1/START domain</fullName>
    </submittedName>
</protein>
<name>A0A1G4VQT1_9FLAO</name>
<dbReference type="STRING" id="329186.SAMN02927925_01575"/>
<accession>A0A1G4VQT1</accession>
<dbReference type="InterPro" id="IPR023393">
    <property type="entry name" value="START-like_dom_sf"/>
</dbReference>
<dbReference type="RefSeq" id="WP_023577123.1">
    <property type="nucleotide sequence ID" value="NZ_CBCSBQ010000008.1"/>
</dbReference>
<dbReference type="AlphaFoldDB" id="A0A1G4VQT1"/>
<organism evidence="3 4">
    <name type="scientific">Flavobacterium saliperosum</name>
    <dbReference type="NCBI Taxonomy" id="329186"/>
    <lineage>
        <taxon>Bacteria</taxon>
        <taxon>Pseudomonadati</taxon>
        <taxon>Bacteroidota</taxon>
        <taxon>Flavobacteriia</taxon>
        <taxon>Flavobacteriales</taxon>
        <taxon>Flavobacteriaceae</taxon>
        <taxon>Flavobacterium</taxon>
    </lineage>
</organism>
<dbReference type="InterPro" id="IPR013538">
    <property type="entry name" value="ASHA1/2-like_C"/>
</dbReference>
<dbReference type="SUPFAM" id="SSF55961">
    <property type="entry name" value="Bet v1-like"/>
    <property type="match status" value="1"/>
</dbReference>
<dbReference type="EMBL" id="FMTY01000003">
    <property type="protein sequence ID" value="SCX10486.1"/>
    <property type="molecule type" value="Genomic_DNA"/>
</dbReference>
<gene>
    <name evidence="3" type="ORF">SAMN02927925_01575</name>
</gene>
<feature type="domain" description="Activator of Hsp90 ATPase homologue 1/2-like C-terminal" evidence="2">
    <location>
        <begin position="19"/>
        <end position="166"/>
    </location>
</feature>
<dbReference type="eggNOG" id="COG3832">
    <property type="taxonomic scope" value="Bacteria"/>
</dbReference>